<gene>
    <name evidence="11" type="ORF">JF70_16120</name>
</gene>
<evidence type="ECO:0000313" key="12">
    <source>
        <dbReference type="Proteomes" id="UP000033567"/>
    </source>
</evidence>
<protein>
    <recommendedName>
        <fullName evidence="1">non-specific serine/threonine protein kinase</fullName>
        <ecNumber evidence="1">2.7.11.1</ecNumber>
    </recommendedName>
</protein>
<feature type="transmembrane region" description="Helical" evidence="9">
    <location>
        <begin position="541"/>
        <end position="560"/>
    </location>
</feature>
<evidence type="ECO:0000256" key="3">
    <source>
        <dbReference type="ARBA" id="ARBA00022679"/>
    </source>
</evidence>
<dbReference type="SMART" id="SM00220">
    <property type="entry name" value="S_TKc"/>
    <property type="match status" value="1"/>
</dbReference>
<evidence type="ECO:0000256" key="6">
    <source>
        <dbReference type="ARBA" id="ARBA00022840"/>
    </source>
</evidence>
<evidence type="ECO:0000256" key="9">
    <source>
        <dbReference type="SAM" id="Phobius"/>
    </source>
</evidence>
<feature type="region of interest" description="Disordered" evidence="8">
    <location>
        <begin position="416"/>
        <end position="436"/>
    </location>
</feature>
<feature type="compositionally biased region" description="Basic and acidic residues" evidence="8">
    <location>
        <begin position="73"/>
        <end position="82"/>
    </location>
</feature>
<keyword evidence="4 7" id="KW-0547">Nucleotide-binding</keyword>
<keyword evidence="9" id="KW-0472">Membrane</keyword>
<dbReference type="InterPro" id="IPR008271">
    <property type="entry name" value="Ser/Thr_kinase_AS"/>
</dbReference>
<keyword evidence="6 7" id="KW-0067">ATP-binding</keyword>
<dbReference type="SUPFAM" id="SSF56112">
    <property type="entry name" value="Protein kinase-like (PK-like)"/>
    <property type="match status" value="1"/>
</dbReference>
<accession>A0A0F4KY14</accession>
<feature type="domain" description="Protein kinase" evidence="10">
    <location>
        <begin position="29"/>
        <end position="294"/>
    </location>
</feature>
<evidence type="ECO:0000256" key="1">
    <source>
        <dbReference type="ARBA" id="ARBA00012513"/>
    </source>
</evidence>
<feature type="region of interest" description="Disordered" evidence="8">
    <location>
        <begin position="299"/>
        <end position="382"/>
    </location>
</feature>
<dbReference type="GO" id="GO:0005524">
    <property type="term" value="F:ATP binding"/>
    <property type="evidence" value="ECO:0007669"/>
    <property type="project" value="UniProtKB-UniRule"/>
</dbReference>
<keyword evidence="5 11" id="KW-0418">Kinase</keyword>
<evidence type="ECO:0000313" key="11">
    <source>
        <dbReference type="EMBL" id="KJY50894.1"/>
    </source>
</evidence>
<proteinExistence type="predicted"/>
<dbReference type="GO" id="GO:0004674">
    <property type="term" value="F:protein serine/threonine kinase activity"/>
    <property type="evidence" value="ECO:0007669"/>
    <property type="project" value="UniProtKB-KW"/>
</dbReference>
<dbReference type="Gene3D" id="3.30.200.20">
    <property type="entry name" value="Phosphorylase Kinase, domain 1"/>
    <property type="match status" value="1"/>
</dbReference>
<dbReference type="Gene3D" id="1.10.510.10">
    <property type="entry name" value="Transferase(Phosphotransferase) domain 1"/>
    <property type="match status" value="1"/>
</dbReference>
<dbReference type="Pfam" id="PF00069">
    <property type="entry name" value="Pkinase"/>
    <property type="match status" value="1"/>
</dbReference>
<dbReference type="EC" id="2.7.11.1" evidence="1"/>
<evidence type="ECO:0000256" key="7">
    <source>
        <dbReference type="PROSITE-ProRule" id="PRU10141"/>
    </source>
</evidence>
<name>A0A0F4KY14_9BIFI</name>
<dbReference type="EMBL" id="JWMF01000007">
    <property type="protein sequence ID" value="KJY50894.1"/>
    <property type="molecule type" value="Genomic_DNA"/>
</dbReference>
<evidence type="ECO:0000259" key="10">
    <source>
        <dbReference type="PROSITE" id="PS50011"/>
    </source>
</evidence>
<feature type="compositionally biased region" description="Polar residues" evidence="8">
    <location>
        <begin position="347"/>
        <end position="381"/>
    </location>
</feature>
<dbReference type="PROSITE" id="PS00107">
    <property type="entry name" value="PROTEIN_KINASE_ATP"/>
    <property type="match status" value="1"/>
</dbReference>
<reference evidence="11 12" key="1">
    <citation type="submission" date="2014-12" db="EMBL/GenBank/DDBJ databases">
        <title>Comparative genomics of the lactic acid bacteria isolated from the honey bee gut.</title>
        <authorList>
            <person name="Ellegaard K.M."/>
            <person name="Tamarit D."/>
            <person name="Javelind E."/>
            <person name="Olofsson T."/>
            <person name="Andersson S.G."/>
            <person name="Vasquez A."/>
        </authorList>
    </citation>
    <scope>NUCLEOTIDE SEQUENCE [LARGE SCALE GENOMIC DNA]</scope>
    <source>
        <strain evidence="11 12">Bin7</strain>
    </source>
</reference>
<organism evidence="11 12">
    <name type="scientific">Bifidobacterium mellis</name>
    <dbReference type="NCBI Taxonomy" id="1293823"/>
    <lineage>
        <taxon>Bacteria</taxon>
        <taxon>Bacillati</taxon>
        <taxon>Actinomycetota</taxon>
        <taxon>Actinomycetes</taxon>
        <taxon>Bifidobacteriales</taxon>
        <taxon>Bifidobacteriaceae</taxon>
        <taxon>Bifidobacterium</taxon>
    </lineage>
</organism>
<feature type="compositionally biased region" description="Acidic residues" evidence="8">
    <location>
        <begin position="63"/>
        <end position="72"/>
    </location>
</feature>
<keyword evidence="12" id="KW-1185">Reference proteome</keyword>
<feature type="transmembrane region" description="Helical" evidence="9">
    <location>
        <begin position="476"/>
        <end position="496"/>
    </location>
</feature>
<keyword evidence="2 11" id="KW-0723">Serine/threonine-protein kinase</keyword>
<evidence type="ECO:0000256" key="5">
    <source>
        <dbReference type="ARBA" id="ARBA00022777"/>
    </source>
</evidence>
<feature type="region of interest" description="Disordered" evidence="8">
    <location>
        <begin position="63"/>
        <end position="82"/>
    </location>
</feature>
<feature type="binding site" evidence="7">
    <location>
        <position position="57"/>
    </location>
    <ligand>
        <name>ATP</name>
        <dbReference type="ChEBI" id="CHEBI:30616"/>
    </ligand>
</feature>
<feature type="transmembrane region" description="Helical" evidence="9">
    <location>
        <begin position="642"/>
        <end position="661"/>
    </location>
</feature>
<feature type="transmembrane region" description="Helical" evidence="9">
    <location>
        <begin position="581"/>
        <end position="599"/>
    </location>
</feature>
<dbReference type="PROSITE" id="PS00108">
    <property type="entry name" value="PROTEIN_KINASE_ST"/>
    <property type="match status" value="1"/>
</dbReference>
<dbReference type="AlphaFoldDB" id="A0A0F4KY14"/>
<keyword evidence="9" id="KW-0812">Transmembrane</keyword>
<evidence type="ECO:0000256" key="8">
    <source>
        <dbReference type="SAM" id="MobiDB-lite"/>
    </source>
</evidence>
<dbReference type="CDD" id="cd14014">
    <property type="entry name" value="STKc_PknB_like"/>
    <property type="match status" value="1"/>
</dbReference>
<dbReference type="InterPro" id="IPR000719">
    <property type="entry name" value="Prot_kinase_dom"/>
</dbReference>
<comment type="caution">
    <text evidence="11">The sequence shown here is derived from an EMBL/GenBank/DDBJ whole genome shotgun (WGS) entry which is preliminary data.</text>
</comment>
<dbReference type="PATRIC" id="fig|1684.5.peg.1695"/>
<evidence type="ECO:0000256" key="2">
    <source>
        <dbReference type="ARBA" id="ARBA00022527"/>
    </source>
</evidence>
<dbReference type="PROSITE" id="PS50011">
    <property type="entry name" value="PROTEIN_KINASE_DOM"/>
    <property type="match status" value="1"/>
</dbReference>
<evidence type="ECO:0000256" key="4">
    <source>
        <dbReference type="ARBA" id="ARBA00022741"/>
    </source>
</evidence>
<dbReference type="InterPro" id="IPR011009">
    <property type="entry name" value="Kinase-like_dom_sf"/>
</dbReference>
<dbReference type="PANTHER" id="PTHR43289">
    <property type="entry name" value="MITOGEN-ACTIVATED PROTEIN KINASE KINASE KINASE 20-RELATED"/>
    <property type="match status" value="1"/>
</dbReference>
<dbReference type="PANTHER" id="PTHR43289:SF6">
    <property type="entry name" value="SERINE_THREONINE-PROTEIN KINASE NEKL-3"/>
    <property type="match status" value="1"/>
</dbReference>
<keyword evidence="9" id="KW-1133">Transmembrane helix</keyword>
<dbReference type="InterPro" id="IPR017441">
    <property type="entry name" value="Protein_kinase_ATP_BS"/>
</dbReference>
<dbReference type="Proteomes" id="UP000033567">
    <property type="component" value="Unassembled WGS sequence"/>
</dbReference>
<keyword evidence="3" id="KW-0808">Transferase</keyword>
<sequence>MLFNQSGHNGDMSDLEGLDLRPGRLVGGYTLIEPLGGGAMGSVWRARDGGGQDYAMKILRESLEEDQASSDSPDERDRASARERLRREALALQRIRHPGVCRIVDMELDDALAFIVTELIEGRNLRDDVAVNGPYRGDDLERLARKLTDAVAAVHQAGIVHRDIKPTNVMISVSGPVLVDFGIAMGQGQSHVTRTGLVMGTPGFIAPEIIDGAEADQGTDWWSTAAVLAYAATGRAVFGDKPMMAVLEREASGNADLSGLPMGTMRALRSALSPDRGARCTPQELLEAISRDAMDPQAWQGEQDDQDTGSQETMRPFGAGSSGAEGQADSPTMVVEPATMPMPPITQADSDSPRTAWSQPPTDNGADEQTTLLPDSEQPTRFLNPLPAAQEQQEQTQTWQDQQPLADCQDLQATTVQDPLPPAQPLPSGYRDEANAHWLGDQPPAQLRRLRYLQAGTPCLVMLGILPALLTALAPVSALAAAGILLWALSTAGWSIKAQIERELRRNGPRRGTDRLLNVAALPWHLLKGLAAALLRLPGMILVQALVALPLTWAGALTTVRAGLTLGEHLLTFPLPAARPLSAGGLSMALATLVGWLLTTLPTQDRSAPKANSGNVVLRLAAGRIPMGRQDSETPGSPRRRWILLLIWLLIVAVLLAGLIAQPSMDWAPIHLLRA</sequence>